<dbReference type="InterPro" id="IPR006652">
    <property type="entry name" value="Kelch_1"/>
</dbReference>
<dbReference type="Pfam" id="PF01344">
    <property type="entry name" value="Kelch_1"/>
    <property type="match status" value="1"/>
</dbReference>
<sequence length="504" mass="57293">MLFIYFLYLTLILAELKLKFGLSPGILKNDKFYTYFPAVDSNDTGLIIIYTLKDGPVSQINNTEVNITNVPTGYMPQFLNFAQDNQNVISKEIWLLEGYTPSSVTDNKLDESKWMAQFVNDKQLSFGSSFIKTPNYTYFPKGGFTQNIVNINNNPVMYIIGGYTFSNELKINILTSCVFKYDFNSNSWSDLSEGSKSILPPIAIHRSVQVNDTLFIFNGYSPNLTDTKYPQTYSIDMPIKNNTINKTYKLDLLTEKWSVVNIKTNLDSATYGDGDMLGASYDYYNGNIISYGTLDNLNSEENDPYFGTLDLAKMEWHQNQINTDSGLDNSLILMFHRTLIIRDQLILFQGYSNQNYATGPFVINLKDFKFQSVLNYSGSLNSPEIRPVFINIIIGLGATLGCLLIIFLIIFIIRYRKNKSKHENNNQIKPLWAAPVNGKYRYISRGEIFDDGQTGEVFSLENAENLDCSEARSSFMQEDLNSLALIRRELDQKTSSNNSASIYP</sequence>
<dbReference type="OrthoDB" id="45365at2759"/>
<evidence type="ECO:0008006" key="4">
    <source>
        <dbReference type="Google" id="ProtNLM"/>
    </source>
</evidence>
<dbReference type="AlphaFoldDB" id="A0A137NSR9"/>
<dbReference type="Gene3D" id="2.120.10.80">
    <property type="entry name" value="Kelch-type beta propeller"/>
    <property type="match status" value="1"/>
</dbReference>
<dbReference type="InterPro" id="IPR015915">
    <property type="entry name" value="Kelch-typ_b-propeller"/>
</dbReference>
<name>A0A137NSR9_CONC2</name>
<dbReference type="Proteomes" id="UP000070444">
    <property type="component" value="Unassembled WGS sequence"/>
</dbReference>
<organism evidence="2 3">
    <name type="scientific">Conidiobolus coronatus (strain ATCC 28846 / CBS 209.66 / NRRL 28638)</name>
    <name type="common">Delacroixia coronata</name>
    <dbReference type="NCBI Taxonomy" id="796925"/>
    <lineage>
        <taxon>Eukaryota</taxon>
        <taxon>Fungi</taxon>
        <taxon>Fungi incertae sedis</taxon>
        <taxon>Zoopagomycota</taxon>
        <taxon>Entomophthoromycotina</taxon>
        <taxon>Entomophthoromycetes</taxon>
        <taxon>Entomophthorales</taxon>
        <taxon>Ancylistaceae</taxon>
        <taxon>Conidiobolus</taxon>
    </lineage>
</organism>
<keyword evidence="3" id="KW-1185">Reference proteome</keyword>
<dbReference type="EMBL" id="KQ964811">
    <property type="protein sequence ID" value="KXN65823.1"/>
    <property type="molecule type" value="Genomic_DNA"/>
</dbReference>
<protein>
    <recommendedName>
        <fullName evidence="4">Galactose oxidase</fullName>
    </recommendedName>
</protein>
<accession>A0A137NSR9</accession>
<evidence type="ECO:0000256" key="1">
    <source>
        <dbReference type="SAM" id="SignalP"/>
    </source>
</evidence>
<keyword evidence="1" id="KW-0732">Signal</keyword>
<gene>
    <name evidence="2" type="ORF">CONCODRAFT_12487</name>
</gene>
<feature type="chain" id="PRO_5007293984" description="Galactose oxidase" evidence="1">
    <location>
        <begin position="22"/>
        <end position="504"/>
    </location>
</feature>
<reference evidence="2 3" key="1">
    <citation type="journal article" date="2015" name="Genome Biol. Evol.">
        <title>Phylogenomic analyses indicate that early fungi evolved digesting cell walls of algal ancestors of land plants.</title>
        <authorList>
            <person name="Chang Y."/>
            <person name="Wang S."/>
            <person name="Sekimoto S."/>
            <person name="Aerts A.L."/>
            <person name="Choi C."/>
            <person name="Clum A."/>
            <person name="LaButti K.M."/>
            <person name="Lindquist E.A."/>
            <person name="Yee Ngan C."/>
            <person name="Ohm R.A."/>
            <person name="Salamov A.A."/>
            <person name="Grigoriev I.V."/>
            <person name="Spatafora J.W."/>
            <person name="Berbee M.L."/>
        </authorList>
    </citation>
    <scope>NUCLEOTIDE SEQUENCE [LARGE SCALE GENOMIC DNA]</scope>
    <source>
        <strain evidence="2 3">NRRL 28638</strain>
    </source>
</reference>
<feature type="signal peptide" evidence="1">
    <location>
        <begin position="1"/>
        <end position="21"/>
    </location>
</feature>
<dbReference type="SUPFAM" id="SSF117281">
    <property type="entry name" value="Kelch motif"/>
    <property type="match status" value="1"/>
</dbReference>
<evidence type="ECO:0000313" key="2">
    <source>
        <dbReference type="EMBL" id="KXN65823.1"/>
    </source>
</evidence>
<evidence type="ECO:0000313" key="3">
    <source>
        <dbReference type="Proteomes" id="UP000070444"/>
    </source>
</evidence>
<proteinExistence type="predicted"/>